<reference evidence="8 9" key="1">
    <citation type="submission" date="2015-02" db="EMBL/GenBank/DDBJ databases">
        <authorList>
            <person name="Ju K.-S."/>
            <person name="Doroghazi J.R."/>
            <person name="Metcalf W."/>
        </authorList>
    </citation>
    <scope>NUCLEOTIDE SEQUENCE [LARGE SCALE GENOMIC DNA]</scope>
    <source>
        <strain evidence="8 9">NRRL B-16140</strain>
    </source>
</reference>
<dbReference type="AlphaFoldDB" id="A0A0F0GP91"/>
<dbReference type="InterPro" id="IPR013785">
    <property type="entry name" value="Aldolase_TIM"/>
</dbReference>
<dbReference type="GO" id="GO:0016052">
    <property type="term" value="P:carbohydrate catabolic process"/>
    <property type="evidence" value="ECO:0007669"/>
    <property type="project" value="TreeGrafter"/>
</dbReference>
<dbReference type="Proteomes" id="UP000033393">
    <property type="component" value="Unassembled WGS sequence"/>
</dbReference>
<proteinExistence type="inferred from homology"/>
<dbReference type="GO" id="GO:0005737">
    <property type="term" value="C:cytoplasm"/>
    <property type="evidence" value="ECO:0007669"/>
    <property type="project" value="InterPro"/>
</dbReference>
<dbReference type="InterPro" id="IPR011343">
    <property type="entry name" value="DeoC"/>
</dbReference>
<dbReference type="OrthoDB" id="6579831at2"/>
<dbReference type="FunFam" id="3.20.20.70:FF:000106">
    <property type="entry name" value="Deoxyribose-phosphate aldolase"/>
    <property type="match status" value="1"/>
</dbReference>
<dbReference type="PANTHER" id="PTHR10889:SF3">
    <property type="entry name" value="DEOXYRIBOSE-PHOSPHATE ALDOLASE"/>
    <property type="match status" value="1"/>
</dbReference>
<evidence type="ECO:0000256" key="3">
    <source>
        <dbReference type="ARBA" id="ARBA00012515"/>
    </source>
</evidence>
<evidence type="ECO:0000256" key="2">
    <source>
        <dbReference type="ARBA" id="ARBA00009473"/>
    </source>
</evidence>
<evidence type="ECO:0000256" key="5">
    <source>
        <dbReference type="ARBA" id="ARBA00023270"/>
    </source>
</evidence>
<dbReference type="PANTHER" id="PTHR10889">
    <property type="entry name" value="DEOXYRIBOSE-PHOSPHATE ALDOLASE"/>
    <property type="match status" value="1"/>
</dbReference>
<dbReference type="RefSeq" id="WP_045315420.1">
    <property type="nucleotide sequence ID" value="NZ_JYJG01000276.1"/>
</dbReference>
<comment type="similarity">
    <text evidence="2">Belongs to the DeoC/FbaB aldolase family. DeoC type 2 subfamily.</text>
</comment>
<keyword evidence="5" id="KW-0704">Schiff base</keyword>
<evidence type="ECO:0000256" key="7">
    <source>
        <dbReference type="NCBIfam" id="TIGR00126"/>
    </source>
</evidence>
<keyword evidence="4" id="KW-0456">Lyase</keyword>
<protein>
    <recommendedName>
        <fullName evidence="3 7">Deoxyribose-phosphate aldolase</fullName>
        <ecNumber evidence="3 7">4.1.2.4</ecNumber>
    </recommendedName>
</protein>
<keyword evidence="9" id="KW-1185">Reference proteome</keyword>
<organism evidence="8 9">
    <name type="scientific">Lentzea aerocolonigenes</name>
    <name type="common">Lechevalieria aerocolonigenes</name>
    <name type="synonym">Saccharothrix aerocolonigenes</name>
    <dbReference type="NCBI Taxonomy" id="68170"/>
    <lineage>
        <taxon>Bacteria</taxon>
        <taxon>Bacillati</taxon>
        <taxon>Actinomycetota</taxon>
        <taxon>Actinomycetes</taxon>
        <taxon>Pseudonocardiales</taxon>
        <taxon>Pseudonocardiaceae</taxon>
        <taxon>Lentzea</taxon>
    </lineage>
</organism>
<evidence type="ECO:0000313" key="9">
    <source>
        <dbReference type="Proteomes" id="UP000033393"/>
    </source>
</evidence>
<dbReference type="EMBL" id="JYJG01000276">
    <property type="protein sequence ID" value="KJK43767.1"/>
    <property type="molecule type" value="Genomic_DNA"/>
</dbReference>
<gene>
    <name evidence="8" type="ORF">UK23_31930</name>
</gene>
<evidence type="ECO:0000256" key="6">
    <source>
        <dbReference type="ARBA" id="ARBA00048791"/>
    </source>
</evidence>
<dbReference type="GO" id="GO:0004139">
    <property type="term" value="F:deoxyribose-phosphate aldolase activity"/>
    <property type="evidence" value="ECO:0007669"/>
    <property type="project" value="UniProtKB-UniRule"/>
</dbReference>
<dbReference type="EC" id="4.1.2.4" evidence="3 7"/>
<evidence type="ECO:0000256" key="4">
    <source>
        <dbReference type="ARBA" id="ARBA00023239"/>
    </source>
</evidence>
<dbReference type="SUPFAM" id="SSF51569">
    <property type="entry name" value="Aldolase"/>
    <property type="match status" value="1"/>
</dbReference>
<dbReference type="NCBIfam" id="TIGR00126">
    <property type="entry name" value="deoC"/>
    <property type="match status" value="1"/>
</dbReference>
<dbReference type="CDD" id="cd00959">
    <property type="entry name" value="DeoC"/>
    <property type="match status" value="1"/>
</dbReference>
<dbReference type="GO" id="GO:0009264">
    <property type="term" value="P:deoxyribonucleotide catabolic process"/>
    <property type="evidence" value="ECO:0007669"/>
    <property type="project" value="UniProtKB-UniRule"/>
</dbReference>
<evidence type="ECO:0000313" key="8">
    <source>
        <dbReference type="EMBL" id="KJK43767.1"/>
    </source>
</evidence>
<comment type="caution">
    <text evidence="8">The sequence shown here is derived from an EMBL/GenBank/DDBJ whole genome shotgun (WGS) entry which is preliminary data.</text>
</comment>
<evidence type="ECO:0000256" key="1">
    <source>
        <dbReference type="ARBA" id="ARBA00004816"/>
    </source>
</evidence>
<dbReference type="PATRIC" id="fig|68170.10.peg.8243"/>
<dbReference type="STRING" id="68170.GCA_000974445_03974"/>
<sequence length="318" mass="34220">MAAPTTLPSALADAVRDESSLRRFLHGLPGVDQVGVEQRAAGLGTRSIKKASKLHAIDLAISMVDLTTLEGADTHGKVRSLAAKAKRPDPERPDVPKVAAVCVYPDMVRTAADELQGTGINIASVATAFPSGRSTMDIKLADTRFAVEQGATEVDMVIDRGAFLSGRYGEVFEEIVKVKQACGDAHLKVILETGELVTYDNVRRASWLALLAGGDFIKTSTGKVQPAATLPVTHVMLQAVRDWKNQTGELRGVKPAGGIRTTKDAIKYLVAVHEVAGPEWLDPHLFRFGASTLLNDLLMQRRTQLDGHYSGPDYVTVD</sequence>
<dbReference type="eggNOG" id="COG0274">
    <property type="taxonomic scope" value="Bacteria"/>
</dbReference>
<dbReference type="Gene3D" id="3.20.20.70">
    <property type="entry name" value="Aldolase class I"/>
    <property type="match status" value="1"/>
</dbReference>
<accession>A0A0F0GP91</accession>
<comment type="pathway">
    <text evidence="1">Carbohydrate degradation; 2-deoxy-D-ribose 1-phosphate degradation; D-glyceraldehyde 3-phosphate and acetaldehyde from 2-deoxy-alpha-D-ribose 1-phosphate: step 2/2.</text>
</comment>
<dbReference type="Pfam" id="PF01791">
    <property type="entry name" value="DeoC"/>
    <property type="match status" value="1"/>
</dbReference>
<dbReference type="InterPro" id="IPR002915">
    <property type="entry name" value="DeoC/FbaB/LacD_aldolase"/>
</dbReference>
<name>A0A0F0GP91_LENAE</name>
<comment type="catalytic activity">
    <reaction evidence="6">
        <text>2-deoxy-D-ribose 5-phosphate = D-glyceraldehyde 3-phosphate + acetaldehyde</text>
        <dbReference type="Rhea" id="RHEA:12821"/>
        <dbReference type="ChEBI" id="CHEBI:15343"/>
        <dbReference type="ChEBI" id="CHEBI:59776"/>
        <dbReference type="ChEBI" id="CHEBI:62877"/>
        <dbReference type="EC" id="4.1.2.4"/>
    </reaction>
</comment>
<dbReference type="SMART" id="SM01133">
    <property type="entry name" value="DeoC"/>
    <property type="match status" value="1"/>
</dbReference>